<gene>
    <name evidence="1" type="ORF">PHPALM_8861</name>
</gene>
<accession>A0A2P4Y8S8</accession>
<dbReference type="EMBL" id="NCKW01004911">
    <property type="protein sequence ID" value="POM74216.1"/>
    <property type="molecule type" value="Genomic_DNA"/>
</dbReference>
<proteinExistence type="predicted"/>
<protein>
    <submittedName>
        <fullName evidence="1">Uncharacterized protein</fullName>
    </submittedName>
</protein>
<evidence type="ECO:0000313" key="2">
    <source>
        <dbReference type="Proteomes" id="UP000237271"/>
    </source>
</evidence>
<dbReference type="OrthoDB" id="122637at2759"/>
<organism evidence="1 2">
    <name type="scientific">Phytophthora palmivora</name>
    <dbReference type="NCBI Taxonomy" id="4796"/>
    <lineage>
        <taxon>Eukaryota</taxon>
        <taxon>Sar</taxon>
        <taxon>Stramenopiles</taxon>
        <taxon>Oomycota</taxon>
        <taxon>Peronosporomycetes</taxon>
        <taxon>Peronosporales</taxon>
        <taxon>Peronosporaceae</taxon>
        <taxon>Phytophthora</taxon>
    </lineage>
</organism>
<name>A0A2P4Y8S8_9STRA</name>
<evidence type="ECO:0000313" key="1">
    <source>
        <dbReference type="EMBL" id="POM74216.1"/>
    </source>
</evidence>
<comment type="caution">
    <text evidence="1">The sequence shown here is derived from an EMBL/GenBank/DDBJ whole genome shotgun (WGS) entry which is preliminary data.</text>
</comment>
<sequence>MLESRRLDCASRAARLPYTNQLILHAGNANLTNSAQPKRLLPIVSSNASAQMHVNARVRSDLIHKTRRATLFKTMRRLGLSLPSESYPQPRPEADGPEFLLSSPMCTIRICSLFRFISDGICGINKGNMASAVMDELCKDYRHLDQLKEIVLNGVEVRLRTTPSRQTLRPPNHGSARDRINVLRKNILKEQDAWRCLVLDMDLLEEWPDIVISPFGIVDKGTEDAISSGRTIHDLSFPEGSSISDCTDQDSISKPDHSHCDVVTTVVLRAKYNHSGAEIHVMTGDVVSAFRNIGMYSNSFYLFAGLIEEENALVIELSAPFGWTGSPGFYEIFGGPSLISTVLTRIRSVRPDSSTIIGTTTSTLQHILADLAEKLIALSALLWSPYLVSMLSTPRSSQVGGVLGLEFDSEAGRVSMPATELLKARRIVAVAKTSSSLSRKVYRSGMGKLRHVAT</sequence>
<reference evidence="1 2" key="1">
    <citation type="journal article" date="2017" name="Genome Biol. Evol.">
        <title>Phytophthora megakarya and P. palmivora, closely related causal agents of cacao black pod rot, underwent increases in genome sizes and gene numbers by different mechanisms.</title>
        <authorList>
            <person name="Ali S.S."/>
            <person name="Shao J."/>
            <person name="Lary D.J."/>
            <person name="Kronmiller B."/>
            <person name="Shen D."/>
            <person name="Strem M.D."/>
            <person name="Amoako-Attah I."/>
            <person name="Akrofi A.Y."/>
            <person name="Begoude B.A."/>
            <person name="Ten Hoopen G.M."/>
            <person name="Coulibaly K."/>
            <person name="Kebe B.I."/>
            <person name="Melnick R.L."/>
            <person name="Guiltinan M.J."/>
            <person name="Tyler B.M."/>
            <person name="Meinhardt L.W."/>
            <person name="Bailey B.A."/>
        </authorList>
    </citation>
    <scope>NUCLEOTIDE SEQUENCE [LARGE SCALE GENOMIC DNA]</scope>
    <source>
        <strain evidence="2">sbr112.9</strain>
    </source>
</reference>
<keyword evidence="2" id="KW-1185">Reference proteome</keyword>
<dbReference type="AlphaFoldDB" id="A0A2P4Y8S8"/>
<dbReference type="Proteomes" id="UP000237271">
    <property type="component" value="Unassembled WGS sequence"/>
</dbReference>